<keyword evidence="3" id="KW-1185">Reference proteome</keyword>
<evidence type="ECO:0000313" key="2">
    <source>
        <dbReference type="EMBL" id="CDY27965.1"/>
    </source>
</evidence>
<organism evidence="2 3">
    <name type="scientific">Brassica napus</name>
    <name type="common">Rape</name>
    <dbReference type="NCBI Taxonomy" id="3708"/>
    <lineage>
        <taxon>Eukaryota</taxon>
        <taxon>Viridiplantae</taxon>
        <taxon>Streptophyta</taxon>
        <taxon>Embryophyta</taxon>
        <taxon>Tracheophyta</taxon>
        <taxon>Spermatophyta</taxon>
        <taxon>Magnoliopsida</taxon>
        <taxon>eudicotyledons</taxon>
        <taxon>Gunneridae</taxon>
        <taxon>Pentapetalae</taxon>
        <taxon>rosids</taxon>
        <taxon>malvids</taxon>
        <taxon>Brassicales</taxon>
        <taxon>Brassicaceae</taxon>
        <taxon>Brassiceae</taxon>
        <taxon>Brassica</taxon>
    </lineage>
</organism>
<protein>
    <submittedName>
        <fullName evidence="2">BnaC05g43670D protein</fullName>
    </submittedName>
</protein>
<feature type="region of interest" description="Disordered" evidence="1">
    <location>
        <begin position="7"/>
        <end position="26"/>
    </location>
</feature>
<dbReference type="EMBL" id="LK032213">
    <property type="protein sequence ID" value="CDY27965.1"/>
    <property type="molecule type" value="Genomic_DNA"/>
</dbReference>
<dbReference type="STRING" id="3708.A0A078GN21"/>
<evidence type="ECO:0000256" key="1">
    <source>
        <dbReference type="SAM" id="MobiDB-lite"/>
    </source>
</evidence>
<dbReference type="Gramene" id="CDY27965">
    <property type="protein sequence ID" value="CDY27965"/>
    <property type="gene ID" value="GSBRNA2T00038886001"/>
</dbReference>
<evidence type="ECO:0000313" key="3">
    <source>
        <dbReference type="Proteomes" id="UP000028999"/>
    </source>
</evidence>
<sequence length="26" mass="2973">MVTWIEAWEELNAPKGTETNAPRVTE</sequence>
<dbReference type="PaxDb" id="3708-A0A078GN21"/>
<dbReference type="AlphaFoldDB" id="A0A078GN21"/>
<gene>
    <name evidence="2" type="primary">BnaC05g43670D</name>
    <name evidence="2" type="ORF">GSBRNA2T00038886001</name>
</gene>
<dbReference type="Proteomes" id="UP000028999">
    <property type="component" value="Unassembled WGS sequence"/>
</dbReference>
<proteinExistence type="predicted"/>
<feature type="compositionally biased region" description="Polar residues" evidence="1">
    <location>
        <begin position="17"/>
        <end position="26"/>
    </location>
</feature>
<accession>A0A078GN21</accession>
<name>A0A078GN21_BRANA</name>
<reference evidence="2 3" key="1">
    <citation type="journal article" date="2014" name="Science">
        <title>Plant genetics. Early allopolyploid evolution in the post-Neolithic Brassica napus oilseed genome.</title>
        <authorList>
            <person name="Chalhoub B."/>
            <person name="Denoeud F."/>
            <person name="Liu S."/>
            <person name="Parkin I.A."/>
            <person name="Tang H."/>
            <person name="Wang X."/>
            <person name="Chiquet J."/>
            <person name="Belcram H."/>
            <person name="Tong C."/>
            <person name="Samans B."/>
            <person name="Correa M."/>
            <person name="Da Silva C."/>
            <person name="Just J."/>
            <person name="Falentin C."/>
            <person name="Koh C.S."/>
            <person name="Le Clainche I."/>
            <person name="Bernard M."/>
            <person name="Bento P."/>
            <person name="Noel B."/>
            <person name="Labadie K."/>
            <person name="Alberti A."/>
            <person name="Charles M."/>
            <person name="Arnaud D."/>
            <person name="Guo H."/>
            <person name="Daviaud C."/>
            <person name="Alamery S."/>
            <person name="Jabbari K."/>
            <person name="Zhao M."/>
            <person name="Edger P.P."/>
            <person name="Chelaifa H."/>
            <person name="Tack D."/>
            <person name="Lassalle G."/>
            <person name="Mestiri I."/>
            <person name="Schnel N."/>
            <person name="Le Paslier M.C."/>
            <person name="Fan G."/>
            <person name="Renault V."/>
            <person name="Bayer P.E."/>
            <person name="Golicz A.A."/>
            <person name="Manoli S."/>
            <person name="Lee T.H."/>
            <person name="Thi V.H."/>
            <person name="Chalabi S."/>
            <person name="Hu Q."/>
            <person name="Fan C."/>
            <person name="Tollenaere R."/>
            <person name="Lu Y."/>
            <person name="Battail C."/>
            <person name="Shen J."/>
            <person name="Sidebottom C.H."/>
            <person name="Wang X."/>
            <person name="Canaguier A."/>
            <person name="Chauveau A."/>
            <person name="Berard A."/>
            <person name="Deniot G."/>
            <person name="Guan M."/>
            <person name="Liu Z."/>
            <person name="Sun F."/>
            <person name="Lim Y.P."/>
            <person name="Lyons E."/>
            <person name="Town C.D."/>
            <person name="Bancroft I."/>
            <person name="Wang X."/>
            <person name="Meng J."/>
            <person name="Ma J."/>
            <person name="Pires J.C."/>
            <person name="King G.J."/>
            <person name="Brunel D."/>
            <person name="Delourme R."/>
            <person name="Renard M."/>
            <person name="Aury J.M."/>
            <person name="Adams K.L."/>
            <person name="Batley J."/>
            <person name="Snowdon R.J."/>
            <person name="Tost J."/>
            <person name="Edwards D."/>
            <person name="Zhou Y."/>
            <person name="Hua W."/>
            <person name="Sharpe A.G."/>
            <person name="Paterson A.H."/>
            <person name="Guan C."/>
            <person name="Wincker P."/>
        </authorList>
    </citation>
    <scope>NUCLEOTIDE SEQUENCE [LARGE SCALE GENOMIC DNA]</scope>
    <source>
        <strain evidence="3">cv. Darmor-bzh</strain>
    </source>
</reference>